<dbReference type="OrthoDB" id="2352823at2"/>
<evidence type="ECO:0000259" key="1">
    <source>
        <dbReference type="PROSITE" id="PS51186"/>
    </source>
</evidence>
<dbReference type="SUPFAM" id="SSF55729">
    <property type="entry name" value="Acyl-CoA N-acyltransferases (Nat)"/>
    <property type="match status" value="1"/>
</dbReference>
<organism evidence="2 3">
    <name type="scientific">Flavobacterium rivuli WB 3.3-2 = DSM 21788</name>
    <dbReference type="NCBI Taxonomy" id="1121895"/>
    <lineage>
        <taxon>Bacteria</taxon>
        <taxon>Pseudomonadati</taxon>
        <taxon>Bacteroidota</taxon>
        <taxon>Flavobacteriia</taxon>
        <taxon>Flavobacteriales</taxon>
        <taxon>Flavobacteriaceae</taxon>
        <taxon>Flavobacterium</taxon>
    </lineage>
</organism>
<dbReference type="GO" id="GO:0016747">
    <property type="term" value="F:acyltransferase activity, transferring groups other than amino-acyl groups"/>
    <property type="evidence" value="ECO:0007669"/>
    <property type="project" value="InterPro"/>
</dbReference>
<reference evidence="2 3" key="1">
    <citation type="submission" date="2013-09" db="EMBL/GenBank/DDBJ databases">
        <authorList>
            <person name="Zeng Z."/>
            <person name="Chen C."/>
        </authorList>
    </citation>
    <scope>NUCLEOTIDE SEQUENCE [LARGE SCALE GENOMIC DNA]</scope>
    <source>
        <strain evidence="2 3">WB 3.3-2</strain>
    </source>
</reference>
<protein>
    <submittedName>
        <fullName evidence="2">Acetyltransferase</fullName>
    </submittedName>
</protein>
<dbReference type="STRING" id="1121895.GCA_000378485_01212"/>
<evidence type="ECO:0000313" key="3">
    <source>
        <dbReference type="Proteomes" id="UP000030152"/>
    </source>
</evidence>
<dbReference type="Pfam" id="PF00583">
    <property type="entry name" value="Acetyltransf_1"/>
    <property type="match status" value="1"/>
</dbReference>
<accession>A0A0A2M6U5</accession>
<gene>
    <name evidence="2" type="ORF">Q765_02795</name>
</gene>
<comment type="caution">
    <text evidence="2">The sequence shown here is derived from an EMBL/GenBank/DDBJ whole genome shotgun (WGS) entry which is preliminary data.</text>
</comment>
<dbReference type="AlphaFoldDB" id="A0A0A2M6U5"/>
<name>A0A0A2M6U5_9FLAO</name>
<feature type="domain" description="N-acetyltransferase" evidence="1">
    <location>
        <begin position="1"/>
        <end position="146"/>
    </location>
</feature>
<dbReference type="Gene3D" id="3.40.630.30">
    <property type="match status" value="1"/>
</dbReference>
<dbReference type="InterPro" id="IPR016181">
    <property type="entry name" value="Acyl_CoA_acyltransferase"/>
</dbReference>
<dbReference type="eggNOG" id="COG0456">
    <property type="taxonomic scope" value="Bacteria"/>
</dbReference>
<evidence type="ECO:0000313" key="2">
    <source>
        <dbReference type="EMBL" id="KGO88009.1"/>
    </source>
</evidence>
<keyword evidence="3" id="KW-1185">Reference proteome</keyword>
<dbReference type="PROSITE" id="PS51186">
    <property type="entry name" value="GNAT"/>
    <property type="match status" value="1"/>
</dbReference>
<dbReference type="InterPro" id="IPR000182">
    <property type="entry name" value="GNAT_dom"/>
</dbReference>
<dbReference type="Proteomes" id="UP000030152">
    <property type="component" value="Unassembled WGS sequence"/>
</dbReference>
<sequence length="148" mass="16993">MYTIKQITSQATFAVRQPVLRPGKHIDTCIFDGDDLPTTVHFGIYQDDELLGVISVFEAKSPYFNEEHQFQIRGMAVLENQQKKGLGEKLVVKAEEYITTKCGKRTWFNAREIAVGFYKKMGYEIIGNEFNIPDVGPHYVMHKIMTLE</sequence>
<keyword evidence="2" id="KW-0808">Transferase</keyword>
<dbReference type="RefSeq" id="WP_020212346.1">
    <property type="nucleotide sequence ID" value="NZ_JRLX01000002.1"/>
</dbReference>
<dbReference type="CDD" id="cd04301">
    <property type="entry name" value="NAT_SF"/>
    <property type="match status" value="1"/>
</dbReference>
<proteinExistence type="predicted"/>
<dbReference type="EMBL" id="JRLX01000002">
    <property type="protein sequence ID" value="KGO88009.1"/>
    <property type="molecule type" value="Genomic_DNA"/>
</dbReference>